<dbReference type="Gene3D" id="1.25.40.20">
    <property type="entry name" value="Ankyrin repeat-containing domain"/>
    <property type="match status" value="3"/>
</dbReference>
<feature type="compositionally biased region" description="Polar residues" evidence="4">
    <location>
        <begin position="835"/>
        <end position="875"/>
    </location>
</feature>
<name>A0A814VZ08_9BILA</name>
<evidence type="ECO:0000313" key="6">
    <source>
        <dbReference type="EMBL" id="CAF1195372.1"/>
    </source>
</evidence>
<keyword evidence="2 3" id="KW-0040">ANK repeat</keyword>
<feature type="compositionally biased region" description="Basic and acidic residues" evidence="4">
    <location>
        <begin position="76"/>
        <end position="90"/>
    </location>
</feature>
<feature type="region of interest" description="Disordered" evidence="4">
    <location>
        <begin position="11"/>
        <end position="41"/>
    </location>
</feature>
<evidence type="ECO:0000256" key="2">
    <source>
        <dbReference type="ARBA" id="ARBA00023043"/>
    </source>
</evidence>
<organism evidence="6 9">
    <name type="scientific">Didymodactylos carnosus</name>
    <dbReference type="NCBI Taxonomy" id="1234261"/>
    <lineage>
        <taxon>Eukaryota</taxon>
        <taxon>Metazoa</taxon>
        <taxon>Spiralia</taxon>
        <taxon>Gnathifera</taxon>
        <taxon>Rotifera</taxon>
        <taxon>Eurotatoria</taxon>
        <taxon>Bdelloidea</taxon>
        <taxon>Philodinida</taxon>
        <taxon>Philodinidae</taxon>
        <taxon>Didymodactylos</taxon>
    </lineage>
</organism>
<dbReference type="InterPro" id="IPR036770">
    <property type="entry name" value="Ankyrin_rpt-contain_sf"/>
</dbReference>
<dbReference type="PROSITE" id="PS50297">
    <property type="entry name" value="ANK_REP_REGION"/>
    <property type="match status" value="2"/>
</dbReference>
<evidence type="ECO:0000313" key="7">
    <source>
        <dbReference type="EMBL" id="CAF3626530.1"/>
    </source>
</evidence>
<dbReference type="SMART" id="SM00248">
    <property type="entry name" value="ANK"/>
    <property type="match status" value="8"/>
</dbReference>
<dbReference type="Proteomes" id="UP000663829">
    <property type="component" value="Unassembled WGS sequence"/>
</dbReference>
<feature type="repeat" description="ANK" evidence="3">
    <location>
        <begin position="380"/>
        <end position="412"/>
    </location>
</feature>
<evidence type="ECO:0000313" key="9">
    <source>
        <dbReference type="Proteomes" id="UP000663829"/>
    </source>
</evidence>
<gene>
    <name evidence="6" type="ORF">GPM918_LOCUS23432</name>
    <name evidence="5" type="ORF">OVA965_LOCUS6672</name>
    <name evidence="8" type="ORF">SRO942_LOCUS23431</name>
    <name evidence="7" type="ORF">TMI583_LOCUS6666</name>
</gene>
<feature type="repeat" description="ANK" evidence="3">
    <location>
        <begin position="413"/>
        <end position="445"/>
    </location>
</feature>
<comment type="caution">
    <text evidence="6">The sequence shown here is derived from an EMBL/GenBank/DDBJ whole genome shotgun (WGS) entry which is preliminary data.</text>
</comment>
<accession>A0A814VZ08</accession>
<dbReference type="InterPro" id="IPR002110">
    <property type="entry name" value="Ankyrin_rpt"/>
</dbReference>
<keyword evidence="9" id="KW-1185">Reference proteome</keyword>
<dbReference type="OrthoDB" id="426293at2759"/>
<dbReference type="Proteomes" id="UP000682733">
    <property type="component" value="Unassembled WGS sequence"/>
</dbReference>
<evidence type="ECO:0000256" key="3">
    <source>
        <dbReference type="PROSITE-ProRule" id="PRU00023"/>
    </source>
</evidence>
<dbReference type="PROSITE" id="PS50088">
    <property type="entry name" value="ANK_REPEAT"/>
    <property type="match status" value="4"/>
</dbReference>
<feature type="repeat" description="ANK" evidence="3">
    <location>
        <begin position="483"/>
        <end position="515"/>
    </location>
</feature>
<evidence type="ECO:0000313" key="8">
    <source>
        <dbReference type="EMBL" id="CAF3959811.1"/>
    </source>
</evidence>
<feature type="region of interest" description="Disordered" evidence="4">
    <location>
        <begin position="823"/>
        <end position="875"/>
    </location>
</feature>
<feature type="repeat" description="ANK" evidence="3">
    <location>
        <begin position="619"/>
        <end position="651"/>
    </location>
</feature>
<dbReference type="PANTHER" id="PTHR24161">
    <property type="entry name" value="ANK_REP_REGION DOMAIN-CONTAINING PROTEIN-RELATED"/>
    <property type="match status" value="1"/>
</dbReference>
<dbReference type="Proteomes" id="UP000677228">
    <property type="component" value="Unassembled WGS sequence"/>
</dbReference>
<dbReference type="EMBL" id="CAJOBC010008369">
    <property type="protein sequence ID" value="CAF3959811.1"/>
    <property type="molecule type" value="Genomic_DNA"/>
</dbReference>
<dbReference type="PANTHER" id="PTHR24161:SF85">
    <property type="entry name" value="PALMITOYLTRANSFERASE HIP14"/>
    <property type="match status" value="1"/>
</dbReference>
<feature type="compositionally biased region" description="Low complexity" evidence="4">
    <location>
        <begin position="823"/>
        <end position="834"/>
    </location>
</feature>
<dbReference type="EMBL" id="CAJOBA010002032">
    <property type="protein sequence ID" value="CAF3626530.1"/>
    <property type="molecule type" value="Genomic_DNA"/>
</dbReference>
<evidence type="ECO:0000256" key="4">
    <source>
        <dbReference type="SAM" id="MobiDB-lite"/>
    </source>
</evidence>
<dbReference type="EMBL" id="CAJNOK010002033">
    <property type="protein sequence ID" value="CAF0841588.1"/>
    <property type="molecule type" value="Genomic_DNA"/>
</dbReference>
<dbReference type="AlphaFoldDB" id="A0A814VZ08"/>
<protein>
    <submittedName>
        <fullName evidence="6">Uncharacterized protein</fullName>
    </submittedName>
</protein>
<proteinExistence type="predicted"/>
<dbReference type="Pfam" id="PF00023">
    <property type="entry name" value="Ank"/>
    <property type="match status" value="1"/>
</dbReference>
<evidence type="ECO:0000256" key="1">
    <source>
        <dbReference type="ARBA" id="ARBA00022737"/>
    </source>
</evidence>
<dbReference type="Proteomes" id="UP000681722">
    <property type="component" value="Unassembled WGS sequence"/>
</dbReference>
<keyword evidence="1" id="KW-0677">Repeat</keyword>
<dbReference type="EMBL" id="CAJNOQ010008368">
    <property type="protein sequence ID" value="CAF1195372.1"/>
    <property type="molecule type" value="Genomic_DNA"/>
</dbReference>
<dbReference type="SUPFAM" id="SSF48403">
    <property type="entry name" value="Ankyrin repeat"/>
    <property type="match status" value="2"/>
</dbReference>
<feature type="region of interest" description="Disordered" evidence="4">
    <location>
        <begin position="68"/>
        <end position="96"/>
    </location>
</feature>
<feature type="region of interest" description="Disordered" evidence="4">
    <location>
        <begin position="546"/>
        <end position="566"/>
    </location>
</feature>
<dbReference type="Pfam" id="PF12796">
    <property type="entry name" value="Ank_2"/>
    <property type="match status" value="2"/>
</dbReference>
<reference evidence="6" key="1">
    <citation type="submission" date="2021-02" db="EMBL/GenBank/DDBJ databases">
        <authorList>
            <person name="Nowell W R."/>
        </authorList>
    </citation>
    <scope>NUCLEOTIDE SEQUENCE</scope>
</reference>
<sequence>MATAITFNLLSPKGEEEENSTNQILPEIQLQPKTLKPFPPSILNSIERHRKALPYSQSNSDFLTVTQSSLDTDDSDSQKTEGDRKQRSPSEVRISLFPGTGVKRLNSLSKSEVEVSDRMSSMRGSDPSIIESATKPRFDNLRKSLLDKKLSRRIHSSFGSSSTLRSMVFRRRSSNVSSNRRHHIKTDSKWHTVRKKLPDIASMSETYIRVKNKNADWNWARLKQPLFLQVQELREMSQMQEIDDENKEKSPKTGFKLKNIMEDEVIHIDIDGVIHTISTLDLITGRLKQDVHIDKIVHTLVRGHLKRVKKREEHQRVIQQMRLRDLFRTGEKKPDKNLVVSSVSFQDPSVFVHAAYERDNETLQKFLLAGFPPDSPDPATKNTALHAAVESQNIKGVQLLLNNGCQTNLTDISLSTPLHVAAYTNSDELVQLLLTHGADCSRTDNTGRNSFHIAAGANGNVRILQLLVASDTDKRAINSQDKQKWTPLMNACASSHQAAVLFLLQNGADPTIRNDKGMTCLHIATFVGAIDIVNDLCTFPISFTSSPSVTKRQLDKNNNDGPLSSPGIKAFIKPTNRYDTHSVRTVSTSSSDSGKHFIFYDGGSSTIDNQQLIDIADKNNQTALFYAVTEGHTSIAIHLLDLGANPYHFDIDNQTCLHNMLSSTIILKRHLQLFFKLIQYVDYRSLKDRLGRTLLDLAYINEYQSLIYLLTLLGYTRNDEIVFNTDHTNDQTSLNSQTLKSTMFSLKQLCILKWKKSIVHDNTNDHIQTPYDLLIKSFHQCFNINSISPVEKSIDTIEHQQSLVTHYSSLSGTSLSDSINNITSTSKSSTNKRNMISNTKKSALSTNETRSISQTDIQPQQSSNSTFTNRFKQNNNKKSIVEQEITESHQHDMKNLVLNILSSVSKLDSIINYPNLNSNSRLIHEDLQHSIYSYKLG</sequence>
<evidence type="ECO:0000313" key="5">
    <source>
        <dbReference type="EMBL" id="CAF0841588.1"/>
    </source>
</evidence>